<proteinExistence type="predicted"/>
<protein>
    <submittedName>
        <fullName evidence="3">FecR domain-containing protein</fullName>
    </submittedName>
</protein>
<comment type="caution">
    <text evidence="3">The sequence shown here is derived from an EMBL/GenBank/DDBJ whole genome shotgun (WGS) entry which is preliminary data.</text>
</comment>
<dbReference type="Pfam" id="PF04773">
    <property type="entry name" value="FecR"/>
    <property type="match status" value="1"/>
</dbReference>
<dbReference type="RefSeq" id="WP_345210944.1">
    <property type="nucleotide sequence ID" value="NZ_BAABFT010000004.1"/>
</dbReference>
<dbReference type="PANTHER" id="PTHR30273">
    <property type="entry name" value="PERIPLASMIC SIGNAL SENSOR AND SIGMA FACTOR ACTIVATOR FECR-RELATED"/>
    <property type="match status" value="1"/>
</dbReference>
<dbReference type="Gene3D" id="3.55.50.30">
    <property type="match status" value="1"/>
</dbReference>
<keyword evidence="4" id="KW-1185">Reference proteome</keyword>
<feature type="domain" description="Protein FecR C-terminal" evidence="2">
    <location>
        <begin position="248"/>
        <end position="315"/>
    </location>
</feature>
<sequence length="316" mass="36014">MKPPQLKKLIDRYLKNNVTDKERQLVDEWYQSYEGDKNALSAEKEARLKKEIYRHVKGQIDTPSAKIRWLNITRYAAAAVTILLISVGLLFRKKAAEHSNKEAYTIIKTGTGQVRKLQLPDGSTVWLNAMSSIRVSEDFENKTFRNIYLDEGEAFFEVKKNPARPFLVITRNITTRVLGTSFNVKAYNKLNNATVTVRTGRVQVNDKQRQLAVLLPDQKIIYSIKDHTSIMVTGDGGKSKAWTDGQTILNQASFKELALAFKSLYGVQLTSKNKLTTSYKYNVTISSSHTVDQAMKIICSVHQNTFRRKNNEVIIY</sequence>
<accession>A0ABP8GAW4</accession>
<reference evidence="4" key="1">
    <citation type="journal article" date="2019" name="Int. J. Syst. Evol. Microbiol.">
        <title>The Global Catalogue of Microorganisms (GCM) 10K type strain sequencing project: providing services to taxonomists for standard genome sequencing and annotation.</title>
        <authorList>
            <consortium name="The Broad Institute Genomics Platform"/>
            <consortium name="The Broad Institute Genome Sequencing Center for Infectious Disease"/>
            <person name="Wu L."/>
            <person name="Ma J."/>
        </authorList>
    </citation>
    <scope>NUCLEOTIDE SEQUENCE [LARGE SCALE GENOMIC DNA]</scope>
    <source>
        <strain evidence="4">JCM 17705</strain>
    </source>
</reference>
<dbReference type="PANTHER" id="PTHR30273:SF2">
    <property type="entry name" value="PROTEIN FECR"/>
    <property type="match status" value="1"/>
</dbReference>
<feature type="domain" description="FecR protein" evidence="1">
    <location>
        <begin position="107"/>
        <end position="203"/>
    </location>
</feature>
<dbReference type="InterPro" id="IPR032508">
    <property type="entry name" value="FecR_C"/>
</dbReference>
<evidence type="ECO:0000259" key="2">
    <source>
        <dbReference type="Pfam" id="PF16344"/>
    </source>
</evidence>
<organism evidence="3 4">
    <name type="scientific">Mucilaginibacter gynuensis</name>
    <dbReference type="NCBI Taxonomy" id="1302236"/>
    <lineage>
        <taxon>Bacteria</taxon>
        <taxon>Pseudomonadati</taxon>
        <taxon>Bacteroidota</taxon>
        <taxon>Sphingobacteriia</taxon>
        <taxon>Sphingobacteriales</taxon>
        <taxon>Sphingobacteriaceae</taxon>
        <taxon>Mucilaginibacter</taxon>
    </lineage>
</organism>
<gene>
    <name evidence="3" type="ORF">GCM10023149_20300</name>
</gene>
<dbReference type="Gene3D" id="2.60.120.1440">
    <property type="match status" value="1"/>
</dbReference>
<dbReference type="Proteomes" id="UP001500582">
    <property type="component" value="Unassembled WGS sequence"/>
</dbReference>
<name>A0ABP8GAW4_9SPHI</name>
<dbReference type="EMBL" id="BAABFT010000004">
    <property type="protein sequence ID" value="GAA4320824.1"/>
    <property type="molecule type" value="Genomic_DNA"/>
</dbReference>
<evidence type="ECO:0000313" key="3">
    <source>
        <dbReference type="EMBL" id="GAA4320824.1"/>
    </source>
</evidence>
<dbReference type="Pfam" id="PF16344">
    <property type="entry name" value="FecR_C"/>
    <property type="match status" value="1"/>
</dbReference>
<evidence type="ECO:0000313" key="4">
    <source>
        <dbReference type="Proteomes" id="UP001500582"/>
    </source>
</evidence>
<dbReference type="InterPro" id="IPR006860">
    <property type="entry name" value="FecR"/>
</dbReference>
<evidence type="ECO:0000259" key="1">
    <source>
        <dbReference type="Pfam" id="PF04773"/>
    </source>
</evidence>
<dbReference type="PIRSF" id="PIRSF018266">
    <property type="entry name" value="FecR"/>
    <property type="match status" value="1"/>
</dbReference>
<dbReference type="InterPro" id="IPR012373">
    <property type="entry name" value="Ferrdict_sens_TM"/>
</dbReference>